<dbReference type="AlphaFoldDB" id="A0A9W6XJV3"/>
<evidence type="ECO:0000313" key="3">
    <source>
        <dbReference type="Proteomes" id="UP001165121"/>
    </source>
</evidence>
<proteinExistence type="predicted"/>
<protein>
    <submittedName>
        <fullName evidence="2">Unnamed protein product</fullName>
    </submittedName>
</protein>
<gene>
    <name evidence="2" type="ORF">Pfra01_001272400</name>
</gene>
<dbReference type="EMBL" id="BSXT01001291">
    <property type="protein sequence ID" value="GMF40903.1"/>
    <property type="molecule type" value="Genomic_DNA"/>
</dbReference>
<comment type="caution">
    <text evidence="2">The sequence shown here is derived from an EMBL/GenBank/DDBJ whole genome shotgun (WGS) entry which is preliminary data.</text>
</comment>
<dbReference type="Proteomes" id="UP001165121">
    <property type="component" value="Unassembled WGS sequence"/>
</dbReference>
<evidence type="ECO:0000313" key="2">
    <source>
        <dbReference type="EMBL" id="GMF40903.1"/>
    </source>
</evidence>
<evidence type="ECO:0000256" key="1">
    <source>
        <dbReference type="SAM" id="MobiDB-lite"/>
    </source>
</evidence>
<organism evidence="2 3">
    <name type="scientific">Phytophthora fragariaefolia</name>
    <dbReference type="NCBI Taxonomy" id="1490495"/>
    <lineage>
        <taxon>Eukaryota</taxon>
        <taxon>Sar</taxon>
        <taxon>Stramenopiles</taxon>
        <taxon>Oomycota</taxon>
        <taxon>Peronosporomycetes</taxon>
        <taxon>Peronosporales</taxon>
        <taxon>Peronosporaceae</taxon>
        <taxon>Phytophthora</taxon>
    </lineage>
</organism>
<keyword evidence="3" id="KW-1185">Reference proteome</keyword>
<accession>A0A9W6XJV3</accession>
<reference evidence="2" key="1">
    <citation type="submission" date="2023-04" db="EMBL/GenBank/DDBJ databases">
        <title>Phytophthora fragariaefolia NBRC 109709.</title>
        <authorList>
            <person name="Ichikawa N."/>
            <person name="Sato H."/>
            <person name="Tonouchi N."/>
        </authorList>
    </citation>
    <scope>NUCLEOTIDE SEQUENCE</scope>
    <source>
        <strain evidence="2">NBRC 109709</strain>
    </source>
</reference>
<sequence>MTESASAMTEKAESDCSTCPTARPIMQPAMVRFTMRMADSTPPTEEPIMLQESAINIKMGQHHAAHDPFSLKRWQWPPEDTHISRVLALISSHTSLMEMASTELVTLSAAEGGGGGSFRSSGFSGGSLP</sequence>
<feature type="region of interest" description="Disordered" evidence="1">
    <location>
        <begin position="1"/>
        <end position="21"/>
    </location>
</feature>
<name>A0A9W6XJV3_9STRA</name>